<protein>
    <recommendedName>
        <fullName evidence="3">FH2 domain-containing protein</fullName>
    </recommendedName>
</protein>
<name>A0ABN9XIF0_9DINO</name>
<dbReference type="Proteomes" id="UP001189429">
    <property type="component" value="Unassembled WGS sequence"/>
</dbReference>
<accession>A0ABN9XIF0</accession>
<evidence type="ECO:0000313" key="2">
    <source>
        <dbReference type="Proteomes" id="UP001189429"/>
    </source>
</evidence>
<organism evidence="1 2">
    <name type="scientific">Prorocentrum cordatum</name>
    <dbReference type="NCBI Taxonomy" id="2364126"/>
    <lineage>
        <taxon>Eukaryota</taxon>
        <taxon>Sar</taxon>
        <taxon>Alveolata</taxon>
        <taxon>Dinophyceae</taxon>
        <taxon>Prorocentrales</taxon>
        <taxon>Prorocentraceae</taxon>
        <taxon>Prorocentrum</taxon>
    </lineage>
</organism>
<comment type="caution">
    <text evidence="1">The sequence shown here is derived from an EMBL/GenBank/DDBJ whole genome shotgun (WGS) entry which is preliminary data.</text>
</comment>
<gene>
    <name evidence="1" type="ORF">PCOR1329_LOCUS76133</name>
</gene>
<proteinExistence type="predicted"/>
<dbReference type="SUPFAM" id="SSF101447">
    <property type="entry name" value="Formin homology 2 domain (FH2 domain)"/>
    <property type="match status" value="1"/>
</dbReference>
<evidence type="ECO:0000313" key="1">
    <source>
        <dbReference type="EMBL" id="CAK0898201.1"/>
    </source>
</evidence>
<evidence type="ECO:0008006" key="3">
    <source>
        <dbReference type="Google" id="ProtNLM"/>
    </source>
</evidence>
<sequence>RPPRSPPCPAAGPERGCWAPRSTWTRPRSGRSAFDAPGFTLCGMVQLLDAKGTSGRSILHYVCLECRASDPRFLESLLAELRRVPRAAVAQIHTVQEQTQDLERISRAALAELAGGHEEYASSGGATARAALIGIVARSAASARSMRRSIERTGRVLAELERFLGHDRSKAACKGVTTQLDTSAIAIVKSLLERFSRAWAEVNLRNKELGQHSESGGSCSEAASAR</sequence>
<dbReference type="Gene3D" id="1.20.58.2220">
    <property type="entry name" value="Formin, FH2 domain"/>
    <property type="match status" value="1"/>
</dbReference>
<feature type="non-terminal residue" evidence="1">
    <location>
        <position position="226"/>
    </location>
</feature>
<reference evidence="1" key="1">
    <citation type="submission" date="2023-10" db="EMBL/GenBank/DDBJ databases">
        <authorList>
            <person name="Chen Y."/>
            <person name="Shah S."/>
            <person name="Dougan E. K."/>
            <person name="Thang M."/>
            <person name="Chan C."/>
        </authorList>
    </citation>
    <scope>NUCLEOTIDE SEQUENCE [LARGE SCALE GENOMIC DNA]</scope>
</reference>
<feature type="non-terminal residue" evidence="1">
    <location>
        <position position="1"/>
    </location>
</feature>
<dbReference type="InterPro" id="IPR042201">
    <property type="entry name" value="FH2_Formin_sf"/>
</dbReference>
<keyword evidence="2" id="KW-1185">Reference proteome</keyword>
<dbReference type="EMBL" id="CAUYUJ010020440">
    <property type="protein sequence ID" value="CAK0898201.1"/>
    <property type="molecule type" value="Genomic_DNA"/>
</dbReference>